<sequence length="50" mass="5787">MKFLQVANTRVPSRRKNRPTEYADIEFFLTKEPAVEDPVYQNASASDQDI</sequence>
<accession>A0ABY7F0P0</accession>
<evidence type="ECO:0000313" key="2">
    <source>
        <dbReference type="Proteomes" id="UP001164746"/>
    </source>
</evidence>
<dbReference type="Proteomes" id="UP001164746">
    <property type="component" value="Chromosome 9"/>
</dbReference>
<protein>
    <submittedName>
        <fullName evidence="1">Uncharacterized protein</fullName>
    </submittedName>
</protein>
<evidence type="ECO:0000313" key="1">
    <source>
        <dbReference type="EMBL" id="WAR15757.1"/>
    </source>
</evidence>
<keyword evidence="2" id="KW-1185">Reference proteome</keyword>
<proteinExistence type="predicted"/>
<name>A0ABY7F0P0_MYAAR</name>
<organism evidence="1 2">
    <name type="scientific">Mya arenaria</name>
    <name type="common">Soft-shell clam</name>
    <dbReference type="NCBI Taxonomy" id="6604"/>
    <lineage>
        <taxon>Eukaryota</taxon>
        <taxon>Metazoa</taxon>
        <taxon>Spiralia</taxon>
        <taxon>Lophotrochozoa</taxon>
        <taxon>Mollusca</taxon>
        <taxon>Bivalvia</taxon>
        <taxon>Autobranchia</taxon>
        <taxon>Heteroconchia</taxon>
        <taxon>Euheterodonta</taxon>
        <taxon>Imparidentia</taxon>
        <taxon>Neoheterodontei</taxon>
        <taxon>Myida</taxon>
        <taxon>Myoidea</taxon>
        <taxon>Myidae</taxon>
        <taxon>Mya</taxon>
    </lineage>
</organism>
<reference evidence="1" key="1">
    <citation type="submission" date="2022-11" db="EMBL/GenBank/DDBJ databases">
        <title>Centuries of genome instability and evolution in soft-shell clam transmissible cancer (bioRxiv).</title>
        <authorList>
            <person name="Hart S.F.M."/>
            <person name="Yonemitsu M.A."/>
            <person name="Giersch R.M."/>
            <person name="Beal B.F."/>
            <person name="Arriagada G."/>
            <person name="Davis B.W."/>
            <person name="Ostrander E.A."/>
            <person name="Goff S.P."/>
            <person name="Metzger M.J."/>
        </authorList>
    </citation>
    <scope>NUCLEOTIDE SEQUENCE</scope>
    <source>
        <strain evidence="1">MELC-2E11</strain>
        <tissue evidence="1">Siphon/mantle</tissue>
    </source>
</reference>
<dbReference type="EMBL" id="CP111020">
    <property type="protein sequence ID" value="WAR15757.1"/>
    <property type="molecule type" value="Genomic_DNA"/>
</dbReference>
<gene>
    <name evidence="1" type="ORF">MAR_005862</name>
</gene>